<evidence type="ECO:0000256" key="3">
    <source>
        <dbReference type="PIRSR" id="PIRSR603782-1"/>
    </source>
</evidence>
<feature type="binding site" evidence="3">
    <location>
        <position position="108"/>
    </location>
    <ligand>
        <name>Cu cation</name>
        <dbReference type="ChEBI" id="CHEBI:23378"/>
    </ligand>
</feature>
<dbReference type="KEGG" id="sus:Acid_0496"/>
<dbReference type="InterPro" id="IPR036249">
    <property type="entry name" value="Thioredoxin-like_sf"/>
</dbReference>
<keyword evidence="5" id="KW-0472">Membrane</keyword>
<dbReference type="AlphaFoldDB" id="Q02BR0"/>
<dbReference type="HOGENOM" id="CLU_058434_2_0_0"/>
<dbReference type="InParanoid" id="Q02BR0"/>
<dbReference type="GO" id="GO:0046872">
    <property type="term" value="F:metal ion binding"/>
    <property type="evidence" value="ECO:0007669"/>
    <property type="project" value="UniProtKB-KW"/>
</dbReference>
<protein>
    <submittedName>
        <fullName evidence="8">Electron transport protein SCO1/SenC</fullName>
    </submittedName>
</protein>
<feature type="signal peptide" evidence="6">
    <location>
        <begin position="1"/>
        <end position="28"/>
    </location>
</feature>
<reference evidence="8" key="1">
    <citation type="submission" date="2006-10" db="EMBL/GenBank/DDBJ databases">
        <title>Complete sequence of Solibacter usitatus Ellin6076.</title>
        <authorList>
            <consortium name="US DOE Joint Genome Institute"/>
            <person name="Copeland A."/>
            <person name="Lucas S."/>
            <person name="Lapidus A."/>
            <person name="Barry K."/>
            <person name="Detter J.C."/>
            <person name="Glavina del Rio T."/>
            <person name="Hammon N."/>
            <person name="Israni S."/>
            <person name="Dalin E."/>
            <person name="Tice H."/>
            <person name="Pitluck S."/>
            <person name="Thompson L.S."/>
            <person name="Brettin T."/>
            <person name="Bruce D."/>
            <person name="Han C."/>
            <person name="Tapia R."/>
            <person name="Gilna P."/>
            <person name="Schmutz J."/>
            <person name="Larimer F."/>
            <person name="Land M."/>
            <person name="Hauser L."/>
            <person name="Kyrpides N."/>
            <person name="Mikhailova N."/>
            <person name="Janssen P.H."/>
            <person name="Kuske C.R."/>
            <person name="Richardson P."/>
        </authorList>
    </citation>
    <scope>NUCLEOTIDE SEQUENCE</scope>
    <source>
        <strain evidence="8">Ellin6076</strain>
    </source>
</reference>
<evidence type="ECO:0000256" key="1">
    <source>
        <dbReference type="ARBA" id="ARBA00010996"/>
    </source>
</evidence>
<feature type="transmembrane region" description="Helical" evidence="5">
    <location>
        <begin position="265"/>
        <end position="285"/>
    </location>
</feature>
<sequence length="303" mass="33198" precursor="true">MKPRSGGALPAPVAGFFALLFMAGAALAQPGQLLGPPQPTRTMQDSNLKPALPGALLGVGIDQKLDQQVPLNLTFKDEAGRAVPLSTYFQSGKPVILALVYYRCPMLCTQILNGVAGSLKAISLDPGKDFEVVAVSFDPKDTPETAASKKQMYLRRYARPNTANGWHLLTGDEANIKALTDAVGYHYKYDPATDQFAHASGIMVLTPEGRLSRYFYGVEYQPRDVRLGLVEASQNKIGSPVDQILLFCYHYDPVTGKYGAVVMNLVRFAGATFTLVCGVFLFIFLRRDVRSDRRALEYNRRVG</sequence>
<evidence type="ECO:0000256" key="5">
    <source>
        <dbReference type="SAM" id="Phobius"/>
    </source>
</evidence>
<comment type="similarity">
    <text evidence="1">Belongs to the SCO1/2 family.</text>
</comment>
<name>Q02BR0_SOLUE</name>
<feature type="chain" id="PRO_5004163399" evidence="6">
    <location>
        <begin position="29"/>
        <end position="303"/>
    </location>
</feature>
<keyword evidence="4" id="KW-1015">Disulfide bond</keyword>
<proteinExistence type="inferred from homology"/>
<feature type="binding site" evidence="3">
    <location>
        <position position="198"/>
    </location>
    <ligand>
        <name>Cu cation</name>
        <dbReference type="ChEBI" id="CHEBI:23378"/>
    </ligand>
</feature>
<dbReference type="STRING" id="234267.Acid_0496"/>
<dbReference type="InterPro" id="IPR003782">
    <property type="entry name" value="SCO1/SenC"/>
</dbReference>
<feature type="disulfide bond" description="Redox-active" evidence="4">
    <location>
        <begin position="104"/>
        <end position="108"/>
    </location>
</feature>
<dbReference type="EMBL" id="CP000473">
    <property type="protein sequence ID" value="ABJ81506.1"/>
    <property type="molecule type" value="Genomic_DNA"/>
</dbReference>
<dbReference type="OrthoDB" id="9786756at2"/>
<feature type="domain" description="Thioredoxin" evidence="7">
    <location>
        <begin position="32"/>
        <end position="235"/>
    </location>
</feature>
<evidence type="ECO:0000256" key="6">
    <source>
        <dbReference type="SAM" id="SignalP"/>
    </source>
</evidence>
<keyword evidence="5" id="KW-1133">Transmembrane helix</keyword>
<dbReference type="Pfam" id="PF02630">
    <property type="entry name" value="SCO1-SenC"/>
    <property type="match status" value="1"/>
</dbReference>
<dbReference type="PANTHER" id="PTHR12151">
    <property type="entry name" value="ELECTRON TRANSPORT PROTIN SCO1/SENC FAMILY MEMBER"/>
    <property type="match status" value="1"/>
</dbReference>
<organism evidence="8">
    <name type="scientific">Solibacter usitatus (strain Ellin6076)</name>
    <dbReference type="NCBI Taxonomy" id="234267"/>
    <lineage>
        <taxon>Bacteria</taxon>
        <taxon>Pseudomonadati</taxon>
        <taxon>Acidobacteriota</taxon>
        <taxon>Terriglobia</taxon>
        <taxon>Bryobacterales</taxon>
        <taxon>Solibacteraceae</taxon>
        <taxon>Candidatus Solibacter</taxon>
    </lineage>
</organism>
<evidence type="ECO:0000259" key="7">
    <source>
        <dbReference type="PROSITE" id="PS51352"/>
    </source>
</evidence>
<dbReference type="CDD" id="cd02968">
    <property type="entry name" value="SCO"/>
    <property type="match status" value="1"/>
</dbReference>
<dbReference type="PROSITE" id="PS51352">
    <property type="entry name" value="THIOREDOXIN_2"/>
    <property type="match status" value="1"/>
</dbReference>
<keyword evidence="3" id="KW-0479">Metal-binding</keyword>
<dbReference type="eggNOG" id="COG1999">
    <property type="taxonomic scope" value="Bacteria"/>
</dbReference>
<dbReference type="Gene3D" id="3.40.30.10">
    <property type="entry name" value="Glutaredoxin"/>
    <property type="match status" value="1"/>
</dbReference>
<feature type="binding site" evidence="3">
    <location>
        <position position="104"/>
    </location>
    <ligand>
        <name>Cu cation</name>
        <dbReference type="ChEBI" id="CHEBI:23378"/>
    </ligand>
</feature>
<evidence type="ECO:0000256" key="4">
    <source>
        <dbReference type="PIRSR" id="PIRSR603782-2"/>
    </source>
</evidence>
<keyword evidence="5" id="KW-0812">Transmembrane</keyword>
<gene>
    <name evidence="8" type="ordered locus">Acid_0496</name>
</gene>
<dbReference type="PANTHER" id="PTHR12151:SF8">
    <property type="entry name" value="THIOREDOXIN DOMAIN-CONTAINING PROTEIN"/>
    <property type="match status" value="1"/>
</dbReference>
<keyword evidence="2 3" id="KW-0186">Copper</keyword>
<dbReference type="SUPFAM" id="SSF52833">
    <property type="entry name" value="Thioredoxin-like"/>
    <property type="match status" value="1"/>
</dbReference>
<dbReference type="InterPro" id="IPR013766">
    <property type="entry name" value="Thioredoxin_domain"/>
</dbReference>
<evidence type="ECO:0000256" key="2">
    <source>
        <dbReference type="ARBA" id="ARBA00023008"/>
    </source>
</evidence>
<keyword evidence="6" id="KW-0732">Signal</keyword>
<evidence type="ECO:0000313" key="8">
    <source>
        <dbReference type="EMBL" id="ABJ81506.1"/>
    </source>
</evidence>
<accession>Q02BR0</accession>